<protein>
    <submittedName>
        <fullName evidence="2">Uncharacterized protein</fullName>
    </submittedName>
</protein>
<keyword evidence="3" id="KW-1185">Reference proteome</keyword>
<sequence length="243" mass="27322">MSRPITALSPTKLKELKYGETITILYKETATAEARLLRDAFPKKLAVSFSKKWRDEIPPVNKVKTQDLKQFPTKKTVIIVGGNMVIHKHMLNWMVSCCDGKGLKAFSNPRFKAFAFLYYAQSCAAIIGCEYLESNISKRMETLAANQIHSEDVRMLWLASPPDAEMQRFLAEHVALRFWAGTLKAKGSYRTLREEVPSFNKAIDDILNAKKARGEISPVVQARKNSHKKRVKPVKGPKGGGKA</sequence>
<evidence type="ECO:0000313" key="3">
    <source>
        <dbReference type="Proteomes" id="UP000053328"/>
    </source>
</evidence>
<gene>
    <name evidence="2" type="ORF">PV08_07480</name>
</gene>
<dbReference type="AlphaFoldDB" id="A0A0D1YID2"/>
<dbReference type="EMBL" id="KN847496">
    <property type="protein sequence ID" value="KIW14696.1"/>
    <property type="molecule type" value="Genomic_DNA"/>
</dbReference>
<dbReference type="HOGENOM" id="CLU_066670_0_0_1"/>
<feature type="compositionally biased region" description="Basic residues" evidence="1">
    <location>
        <begin position="224"/>
        <end position="235"/>
    </location>
</feature>
<proteinExistence type="predicted"/>
<reference evidence="2 3" key="1">
    <citation type="submission" date="2015-01" db="EMBL/GenBank/DDBJ databases">
        <title>The Genome Sequence of Exophiala spinifera CBS89968.</title>
        <authorList>
            <consortium name="The Broad Institute Genomics Platform"/>
            <person name="Cuomo C."/>
            <person name="de Hoog S."/>
            <person name="Gorbushina A."/>
            <person name="Stielow B."/>
            <person name="Teixiera M."/>
            <person name="Abouelleil A."/>
            <person name="Chapman S.B."/>
            <person name="Priest M."/>
            <person name="Young S.K."/>
            <person name="Wortman J."/>
            <person name="Nusbaum C."/>
            <person name="Birren B."/>
        </authorList>
    </citation>
    <scope>NUCLEOTIDE SEQUENCE [LARGE SCALE GENOMIC DNA]</scope>
    <source>
        <strain evidence="2 3">CBS 89968</strain>
    </source>
</reference>
<evidence type="ECO:0000313" key="2">
    <source>
        <dbReference type="EMBL" id="KIW14696.1"/>
    </source>
</evidence>
<dbReference type="RefSeq" id="XP_016234912.1">
    <property type="nucleotide sequence ID" value="XM_016381810.1"/>
</dbReference>
<evidence type="ECO:0000256" key="1">
    <source>
        <dbReference type="SAM" id="MobiDB-lite"/>
    </source>
</evidence>
<dbReference type="VEuPathDB" id="FungiDB:PV08_07480"/>
<organism evidence="2 3">
    <name type="scientific">Exophiala spinifera</name>
    <dbReference type="NCBI Taxonomy" id="91928"/>
    <lineage>
        <taxon>Eukaryota</taxon>
        <taxon>Fungi</taxon>
        <taxon>Dikarya</taxon>
        <taxon>Ascomycota</taxon>
        <taxon>Pezizomycotina</taxon>
        <taxon>Eurotiomycetes</taxon>
        <taxon>Chaetothyriomycetidae</taxon>
        <taxon>Chaetothyriales</taxon>
        <taxon>Herpotrichiellaceae</taxon>
        <taxon>Exophiala</taxon>
    </lineage>
</organism>
<dbReference type="OrthoDB" id="4115494at2759"/>
<name>A0A0D1YID2_9EURO</name>
<dbReference type="GeneID" id="27334563"/>
<dbReference type="Proteomes" id="UP000053328">
    <property type="component" value="Unassembled WGS sequence"/>
</dbReference>
<accession>A0A0D1YID2</accession>
<feature type="region of interest" description="Disordered" evidence="1">
    <location>
        <begin position="221"/>
        <end position="243"/>
    </location>
</feature>